<dbReference type="GO" id="GO:0005576">
    <property type="term" value="C:extracellular region"/>
    <property type="evidence" value="ECO:0007669"/>
    <property type="project" value="UniProtKB-SubCell"/>
</dbReference>
<feature type="transmembrane region" description="Helical" evidence="16">
    <location>
        <begin position="6"/>
        <end position="29"/>
    </location>
</feature>
<dbReference type="GO" id="GO:0008808">
    <property type="term" value="F:cardiolipin synthase activity"/>
    <property type="evidence" value="ECO:0007669"/>
    <property type="project" value="UniProtKB-UniRule"/>
</dbReference>
<gene>
    <name evidence="18" type="primary">cls</name>
    <name evidence="18" type="ORF">GSH16_13865</name>
</gene>
<keyword evidence="9" id="KW-0677">Repeat</keyword>
<evidence type="ECO:0000256" key="10">
    <source>
        <dbReference type="ARBA" id="ARBA00022989"/>
    </source>
</evidence>
<sequence length="477" mass="53258">MEADLTVLFSAFAALVYLTGLGCAVAALLESRTTQGSIAWAISLVTLPWLAVPAYLAFGRRRFSGYLEDRKRSELKVIAHEGLTDTLRPPLDKISSTRLGSIRAVERLADMPVTRGNDVELLIDGSATFQSIFAALDEARDYVLVQFYIIRNDKLGRRLQKALLDLAARGVMVRLIYDSVGSGSTPHAYFETLDDGGVETAAFNSSSRRGSRFQINFRNHRKVVVVDGRVGFIGGHNVGDEYLGLDPHFGRWRDTHVRIEGPIVQGAQLSFQEDWFWLKDEMLPLDWTPKPSASGDKAALVLATGPADTFESANLLMLHAINSATERLWIVSPYYVPDLDIVSALQLAALRGVDVRVILPDKPDHRIVWLAAFAYLPEGVKSGITFYRYTDGFLHQKVVLIDHNAAFVGTANFDNRSLRLNFEITTLIGDADFNAKVEAMLLRDMEKSRIFDPDDYERRPVWFKLLVRLARLASPVL</sequence>
<accession>A0A6B0TZV3</accession>
<evidence type="ECO:0000313" key="18">
    <source>
        <dbReference type="EMBL" id="MXU66533.1"/>
    </source>
</evidence>
<dbReference type="CDD" id="cd09155">
    <property type="entry name" value="PLDc_PaCLS_like_1"/>
    <property type="match status" value="1"/>
</dbReference>
<protein>
    <recommendedName>
        <fullName evidence="15">Cardiolipin synthase</fullName>
        <ecNumber evidence="15">2.7.8.-</ecNumber>
    </recommendedName>
</protein>
<comment type="subcellular location">
    <subcellularLocation>
        <location evidence="2">Cell membrane</location>
    </subcellularLocation>
    <subcellularLocation>
        <location evidence="3">Secreted</location>
    </subcellularLocation>
</comment>
<keyword evidence="19" id="KW-1185">Reference proteome</keyword>
<dbReference type="Pfam" id="PF13091">
    <property type="entry name" value="PLDc_2"/>
    <property type="match status" value="2"/>
</dbReference>
<evidence type="ECO:0000256" key="16">
    <source>
        <dbReference type="SAM" id="Phobius"/>
    </source>
</evidence>
<dbReference type="FunFam" id="3.30.870.10:FF:000014">
    <property type="entry name" value="Cardiolipin synthase"/>
    <property type="match status" value="1"/>
</dbReference>
<keyword evidence="10 16" id="KW-1133">Transmembrane helix</keyword>
<evidence type="ECO:0000256" key="3">
    <source>
        <dbReference type="ARBA" id="ARBA00004613"/>
    </source>
</evidence>
<dbReference type="InterPro" id="IPR022924">
    <property type="entry name" value="Cardiolipin_synthase"/>
</dbReference>
<keyword evidence="13" id="KW-0594">Phospholipid biosynthesis</keyword>
<dbReference type="RefSeq" id="WP_160856116.1">
    <property type="nucleotide sequence ID" value="NZ_WUWG01000006.1"/>
</dbReference>
<reference evidence="18 19" key="1">
    <citation type="submission" date="2019-12" db="EMBL/GenBank/DDBJ databases">
        <title>Strain KN286 was isolated from seawater, which was collected from Caroline Seamount in the tropical western Pacific.</title>
        <authorList>
            <person name="Wang Q."/>
        </authorList>
    </citation>
    <scope>NUCLEOTIDE SEQUENCE [LARGE SCALE GENOMIC DNA]</scope>
    <source>
        <strain evidence="18 19">KN286</strain>
    </source>
</reference>
<comment type="caution">
    <text evidence="18">The sequence shown here is derived from an EMBL/GenBank/DDBJ whole genome shotgun (WGS) entry which is preliminary data.</text>
</comment>
<name>A0A6B0TZV3_9RHOB</name>
<dbReference type="GO" id="GO:0005886">
    <property type="term" value="C:plasma membrane"/>
    <property type="evidence" value="ECO:0007669"/>
    <property type="project" value="UniProtKB-SubCell"/>
</dbReference>
<evidence type="ECO:0000256" key="14">
    <source>
        <dbReference type="ARBA" id="ARBA00023264"/>
    </source>
</evidence>
<evidence type="ECO:0000256" key="6">
    <source>
        <dbReference type="ARBA" id="ARBA00022525"/>
    </source>
</evidence>
<keyword evidence="11" id="KW-0443">Lipid metabolism</keyword>
<dbReference type="EC" id="2.7.8.-" evidence="15"/>
<keyword evidence="12 16" id="KW-0472">Membrane</keyword>
<keyword evidence="5" id="KW-0444">Lipid biosynthesis</keyword>
<evidence type="ECO:0000256" key="5">
    <source>
        <dbReference type="ARBA" id="ARBA00022516"/>
    </source>
</evidence>
<dbReference type="InterPro" id="IPR025202">
    <property type="entry name" value="PLD-like_dom"/>
</dbReference>
<dbReference type="SUPFAM" id="SSF56024">
    <property type="entry name" value="Phospholipase D/nuclease"/>
    <property type="match status" value="2"/>
</dbReference>
<evidence type="ECO:0000313" key="19">
    <source>
        <dbReference type="Proteomes" id="UP000436016"/>
    </source>
</evidence>
<evidence type="ECO:0000256" key="4">
    <source>
        <dbReference type="ARBA" id="ARBA00022475"/>
    </source>
</evidence>
<evidence type="ECO:0000256" key="1">
    <source>
        <dbReference type="ARBA" id="ARBA00003145"/>
    </source>
</evidence>
<evidence type="ECO:0000256" key="2">
    <source>
        <dbReference type="ARBA" id="ARBA00004236"/>
    </source>
</evidence>
<dbReference type="EMBL" id="WUWG01000006">
    <property type="protein sequence ID" value="MXU66533.1"/>
    <property type="molecule type" value="Genomic_DNA"/>
</dbReference>
<evidence type="ECO:0000256" key="13">
    <source>
        <dbReference type="ARBA" id="ARBA00023209"/>
    </source>
</evidence>
<dbReference type="PANTHER" id="PTHR21248:SF22">
    <property type="entry name" value="PHOSPHOLIPASE D"/>
    <property type="match status" value="1"/>
</dbReference>
<keyword evidence="7" id="KW-0808">Transferase</keyword>
<evidence type="ECO:0000256" key="11">
    <source>
        <dbReference type="ARBA" id="ARBA00023098"/>
    </source>
</evidence>
<dbReference type="PROSITE" id="PS50035">
    <property type="entry name" value="PLD"/>
    <property type="match status" value="2"/>
</dbReference>
<keyword evidence="14" id="KW-1208">Phospholipid metabolism</keyword>
<dbReference type="Gene3D" id="3.30.870.10">
    <property type="entry name" value="Endonuclease Chain A"/>
    <property type="match status" value="2"/>
</dbReference>
<proteinExistence type="predicted"/>
<feature type="transmembrane region" description="Helical" evidence="16">
    <location>
        <begin position="38"/>
        <end position="58"/>
    </location>
</feature>
<evidence type="ECO:0000256" key="7">
    <source>
        <dbReference type="ARBA" id="ARBA00022679"/>
    </source>
</evidence>
<comment type="function">
    <text evidence="1">Could be a virulence factor.</text>
</comment>
<dbReference type="InterPro" id="IPR001736">
    <property type="entry name" value="PLipase_D/transphosphatidylase"/>
</dbReference>
<dbReference type="GO" id="GO:0032049">
    <property type="term" value="P:cardiolipin biosynthetic process"/>
    <property type="evidence" value="ECO:0007669"/>
    <property type="project" value="UniProtKB-UniRule"/>
</dbReference>
<dbReference type="PANTHER" id="PTHR21248">
    <property type="entry name" value="CARDIOLIPIN SYNTHASE"/>
    <property type="match status" value="1"/>
</dbReference>
<evidence type="ECO:0000259" key="17">
    <source>
        <dbReference type="PROSITE" id="PS50035"/>
    </source>
</evidence>
<evidence type="ECO:0000256" key="9">
    <source>
        <dbReference type="ARBA" id="ARBA00022737"/>
    </source>
</evidence>
<evidence type="ECO:0000256" key="12">
    <source>
        <dbReference type="ARBA" id="ARBA00023136"/>
    </source>
</evidence>
<keyword evidence="6" id="KW-0964">Secreted</keyword>
<feature type="domain" description="PLD phosphodiesterase" evidence="17">
    <location>
        <begin position="215"/>
        <end position="242"/>
    </location>
</feature>
<organism evidence="18 19">
    <name type="scientific">Oceanomicrobium pacificus</name>
    <dbReference type="NCBI Taxonomy" id="2692916"/>
    <lineage>
        <taxon>Bacteria</taxon>
        <taxon>Pseudomonadati</taxon>
        <taxon>Pseudomonadota</taxon>
        <taxon>Alphaproteobacteria</taxon>
        <taxon>Rhodobacterales</taxon>
        <taxon>Paracoccaceae</taxon>
        <taxon>Oceanomicrobium</taxon>
    </lineage>
</organism>
<dbReference type="Proteomes" id="UP000436016">
    <property type="component" value="Unassembled WGS sequence"/>
</dbReference>
<dbReference type="NCBIfam" id="TIGR04265">
    <property type="entry name" value="bac_cardiolipin"/>
    <property type="match status" value="1"/>
</dbReference>
<dbReference type="SMART" id="SM00155">
    <property type="entry name" value="PLDc"/>
    <property type="match status" value="2"/>
</dbReference>
<keyword evidence="8 16" id="KW-0812">Transmembrane</keyword>
<evidence type="ECO:0000256" key="15">
    <source>
        <dbReference type="NCBIfam" id="TIGR04265"/>
    </source>
</evidence>
<dbReference type="AlphaFoldDB" id="A0A6B0TZV3"/>
<feature type="domain" description="PLD phosphodiesterase" evidence="17">
    <location>
        <begin position="390"/>
        <end position="417"/>
    </location>
</feature>
<evidence type="ECO:0000256" key="8">
    <source>
        <dbReference type="ARBA" id="ARBA00022692"/>
    </source>
</evidence>
<keyword evidence="4" id="KW-1003">Cell membrane</keyword>